<dbReference type="EMBL" id="CAJNOL010000451">
    <property type="protein sequence ID" value="CAF1070529.1"/>
    <property type="molecule type" value="Genomic_DNA"/>
</dbReference>
<evidence type="ECO:0000313" key="5">
    <source>
        <dbReference type="Proteomes" id="UP000663870"/>
    </source>
</evidence>
<evidence type="ECO:0000313" key="2">
    <source>
        <dbReference type="EMBL" id="CAF0799565.1"/>
    </source>
</evidence>
<evidence type="ECO:0000256" key="1">
    <source>
        <dbReference type="SAM" id="SignalP"/>
    </source>
</evidence>
<reference evidence="2" key="1">
    <citation type="submission" date="2021-02" db="EMBL/GenBank/DDBJ databases">
        <authorList>
            <person name="Nowell W R."/>
        </authorList>
    </citation>
    <scope>NUCLEOTIDE SEQUENCE</scope>
</reference>
<name>A0A813SEW0_9BILA</name>
<proteinExistence type="predicted"/>
<comment type="caution">
    <text evidence="2">The sequence shown here is derived from an EMBL/GenBank/DDBJ whole genome shotgun (WGS) entry which is preliminary data.</text>
</comment>
<organism evidence="2 4">
    <name type="scientific">Rotaria sordida</name>
    <dbReference type="NCBI Taxonomy" id="392033"/>
    <lineage>
        <taxon>Eukaryota</taxon>
        <taxon>Metazoa</taxon>
        <taxon>Spiralia</taxon>
        <taxon>Gnathifera</taxon>
        <taxon>Rotifera</taxon>
        <taxon>Eurotatoria</taxon>
        <taxon>Bdelloidea</taxon>
        <taxon>Philodinida</taxon>
        <taxon>Philodinidae</taxon>
        <taxon>Rotaria</taxon>
    </lineage>
</organism>
<sequence length="192" mass="23738">MFVQLILFSFLFSPCITTKNISYDICEKRHLCPNKMESCHPVVMKCHNDSCRYLRFTLHDDEHLIFSRWFYDSNRQRCRRYNNQIKNFVYFQFLHDCKRLCPIRQQKQIEQIVTLHISDDAYDYKDTVYVHLYIDISPKWLQRLAYLMNISTSAYKAQQNYFQNYRRRFTNFIDRTHQFMLDRQENIEKKNH</sequence>
<evidence type="ECO:0000313" key="4">
    <source>
        <dbReference type="Proteomes" id="UP000663854"/>
    </source>
</evidence>
<dbReference type="Proteomes" id="UP000663870">
    <property type="component" value="Unassembled WGS sequence"/>
</dbReference>
<dbReference type="EMBL" id="CAJNOH010000041">
    <property type="protein sequence ID" value="CAF0799565.1"/>
    <property type="molecule type" value="Genomic_DNA"/>
</dbReference>
<dbReference type="AlphaFoldDB" id="A0A813SEW0"/>
<accession>A0A813SEW0</accession>
<feature type="chain" id="PRO_5036222920" evidence="1">
    <location>
        <begin position="18"/>
        <end position="192"/>
    </location>
</feature>
<dbReference type="Proteomes" id="UP000663854">
    <property type="component" value="Unassembled WGS sequence"/>
</dbReference>
<evidence type="ECO:0000313" key="3">
    <source>
        <dbReference type="EMBL" id="CAF1070529.1"/>
    </source>
</evidence>
<gene>
    <name evidence="3" type="ORF">JXQ802_LOCUS17659</name>
    <name evidence="2" type="ORF">PYM288_LOCUS4538</name>
</gene>
<protein>
    <submittedName>
        <fullName evidence="2">Uncharacterized protein</fullName>
    </submittedName>
</protein>
<keyword evidence="1" id="KW-0732">Signal</keyword>
<keyword evidence="5" id="KW-1185">Reference proteome</keyword>
<feature type="signal peptide" evidence="1">
    <location>
        <begin position="1"/>
        <end position="17"/>
    </location>
</feature>